<name>A0ACB7PBP8_9PEZI</name>
<gene>
    <name evidence="1" type="ORF">F5144DRAFT_600531</name>
</gene>
<dbReference type="Proteomes" id="UP000724584">
    <property type="component" value="Unassembled WGS sequence"/>
</dbReference>
<accession>A0ACB7PBP8</accession>
<dbReference type="EMBL" id="JAGIZQ010000003">
    <property type="protein sequence ID" value="KAH6635737.1"/>
    <property type="molecule type" value="Genomic_DNA"/>
</dbReference>
<proteinExistence type="predicted"/>
<keyword evidence="2" id="KW-1185">Reference proteome</keyword>
<sequence>MATVDTIVAQPQAGKTQVAEQKTAHEFWSDYLCSMVQPLLQASGAYTPEQQAQQLRFLTDHIAPTLGPLPSQARAKYTMTYCDSPFEPSLNLTSTSKCKVRYSLEVVKPGGGADGPDPFGEKRAREVLLALAKASGADTKWLTSIMDLFYLTPEETEAMRHKIPTFMPSSLCGFDLDGGKAMMKVYILTMRKAIASGSLSSNLYTLDALRKLEPFGDKLGPGLDVVADYLSTVKYNVTLIFASLDCLDPTVNTGARVKVYFHTSSNAFAVASDVMTLGGRLTDEATLKRVEILRTLWPLLRNEKPGQGPDPSDKDAYDAWEKPERITGTPLSGLQYNVEINPSKPGLEMKCYVPLFQHNATVQESEVNVEKILTKLQHEWGSNGKYPEAVKAAHGQNRVSPTFVSFSYSKSKGPYMSSYLPGILDVGAEMKAGNWKYA</sequence>
<reference evidence="1 2" key="1">
    <citation type="journal article" date="2021" name="Nat. Commun.">
        <title>Genetic determinants of endophytism in the Arabidopsis root mycobiome.</title>
        <authorList>
            <person name="Mesny F."/>
            <person name="Miyauchi S."/>
            <person name="Thiergart T."/>
            <person name="Pickel B."/>
            <person name="Atanasova L."/>
            <person name="Karlsson M."/>
            <person name="Huettel B."/>
            <person name="Barry K.W."/>
            <person name="Haridas S."/>
            <person name="Chen C."/>
            <person name="Bauer D."/>
            <person name="Andreopoulos W."/>
            <person name="Pangilinan J."/>
            <person name="LaButti K."/>
            <person name="Riley R."/>
            <person name="Lipzen A."/>
            <person name="Clum A."/>
            <person name="Drula E."/>
            <person name="Henrissat B."/>
            <person name="Kohler A."/>
            <person name="Grigoriev I.V."/>
            <person name="Martin F.M."/>
            <person name="Hacquard S."/>
        </authorList>
    </citation>
    <scope>NUCLEOTIDE SEQUENCE [LARGE SCALE GENOMIC DNA]</scope>
    <source>
        <strain evidence="1 2">MPI-SDFR-AT-0079</strain>
    </source>
</reference>
<organism evidence="1 2">
    <name type="scientific">Chaetomium tenue</name>
    <dbReference type="NCBI Taxonomy" id="1854479"/>
    <lineage>
        <taxon>Eukaryota</taxon>
        <taxon>Fungi</taxon>
        <taxon>Dikarya</taxon>
        <taxon>Ascomycota</taxon>
        <taxon>Pezizomycotina</taxon>
        <taxon>Sordariomycetes</taxon>
        <taxon>Sordariomycetidae</taxon>
        <taxon>Sordariales</taxon>
        <taxon>Chaetomiaceae</taxon>
        <taxon>Chaetomium</taxon>
    </lineage>
</organism>
<comment type="caution">
    <text evidence="1">The sequence shown here is derived from an EMBL/GenBank/DDBJ whole genome shotgun (WGS) entry which is preliminary data.</text>
</comment>
<evidence type="ECO:0000313" key="2">
    <source>
        <dbReference type="Proteomes" id="UP000724584"/>
    </source>
</evidence>
<protein>
    <submittedName>
        <fullName evidence="1">Aromatic prenyltransferase</fullName>
    </submittedName>
</protein>
<evidence type="ECO:0000313" key="1">
    <source>
        <dbReference type="EMBL" id="KAH6635737.1"/>
    </source>
</evidence>